<dbReference type="AlphaFoldDB" id="A0A0F9HUS3"/>
<proteinExistence type="predicted"/>
<organism evidence="1">
    <name type="scientific">marine sediment metagenome</name>
    <dbReference type="NCBI Taxonomy" id="412755"/>
    <lineage>
        <taxon>unclassified sequences</taxon>
        <taxon>metagenomes</taxon>
        <taxon>ecological metagenomes</taxon>
    </lineage>
</organism>
<comment type="caution">
    <text evidence="1">The sequence shown here is derived from an EMBL/GenBank/DDBJ whole genome shotgun (WGS) entry which is preliminary data.</text>
</comment>
<reference evidence="1" key="1">
    <citation type="journal article" date="2015" name="Nature">
        <title>Complex archaea that bridge the gap between prokaryotes and eukaryotes.</title>
        <authorList>
            <person name="Spang A."/>
            <person name="Saw J.H."/>
            <person name="Jorgensen S.L."/>
            <person name="Zaremba-Niedzwiedzka K."/>
            <person name="Martijn J."/>
            <person name="Lind A.E."/>
            <person name="van Eijk R."/>
            <person name="Schleper C."/>
            <person name="Guy L."/>
            <person name="Ettema T.J."/>
        </authorList>
    </citation>
    <scope>NUCLEOTIDE SEQUENCE</scope>
</reference>
<dbReference type="EMBL" id="LAZR01023334">
    <property type="protein sequence ID" value="KKL78857.1"/>
    <property type="molecule type" value="Genomic_DNA"/>
</dbReference>
<evidence type="ECO:0000313" key="1">
    <source>
        <dbReference type="EMBL" id="KKL78857.1"/>
    </source>
</evidence>
<accession>A0A0F9HUS3</accession>
<protein>
    <submittedName>
        <fullName evidence="1">Uncharacterized protein</fullName>
    </submittedName>
</protein>
<sequence>MKYNPKDGDPILLPEKWYDATLTAEERVSSKGNDMIVVTSRVYHDGLPVDILTYFVTGNPSSINRLKKLCAVLGINFDAGEVTADMFSGKGCRVEVKIQKSTDPQWDDKNVVAYFASTGSAPAAMGSPPPPEGDDVPF</sequence>
<name>A0A0F9HUS3_9ZZZZ</name>
<gene>
    <name evidence="1" type="ORF">LCGC14_2020680</name>
</gene>